<reference evidence="2 3" key="1">
    <citation type="submission" date="2018-08" db="EMBL/GenBank/DDBJ databases">
        <title>A genome reference for cultivated species of the human gut microbiota.</title>
        <authorList>
            <person name="Zou Y."/>
            <person name="Xue W."/>
            <person name="Luo G."/>
        </authorList>
    </citation>
    <scope>NUCLEOTIDE SEQUENCE [LARGE SCALE GENOMIC DNA]</scope>
    <source>
        <strain evidence="2 3">OF01-2LB</strain>
    </source>
</reference>
<accession>A0A3E2W1I2</accession>
<dbReference type="Proteomes" id="UP000260025">
    <property type="component" value="Unassembled WGS sequence"/>
</dbReference>
<feature type="transmembrane region" description="Helical" evidence="1">
    <location>
        <begin position="60"/>
        <end position="81"/>
    </location>
</feature>
<name>A0A3E2W1I2_CLOIN</name>
<dbReference type="OrthoDB" id="9971191at2"/>
<feature type="transmembrane region" description="Helical" evidence="1">
    <location>
        <begin position="6"/>
        <end position="22"/>
    </location>
</feature>
<comment type="caution">
    <text evidence="2">The sequence shown here is derived from an EMBL/GenBank/DDBJ whole genome shotgun (WGS) entry which is preliminary data.</text>
</comment>
<dbReference type="AlphaFoldDB" id="A0A3E2W1I2"/>
<evidence type="ECO:0000313" key="3">
    <source>
        <dbReference type="Proteomes" id="UP000260025"/>
    </source>
</evidence>
<feature type="transmembrane region" description="Helical" evidence="1">
    <location>
        <begin position="129"/>
        <end position="149"/>
    </location>
</feature>
<keyword evidence="1" id="KW-0812">Transmembrane</keyword>
<dbReference type="RefSeq" id="WP_117442336.1">
    <property type="nucleotide sequence ID" value="NZ_JAJFEN010000007.1"/>
</dbReference>
<keyword evidence="1" id="KW-1133">Transmembrane helix</keyword>
<feature type="transmembrane region" description="Helical" evidence="1">
    <location>
        <begin position="34"/>
        <end position="54"/>
    </location>
</feature>
<keyword evidence="1" id="KW-0472">Membrane</keyword>
<dbReference type="EMBL" id="QVEV01000005">
    <property type="protein sequence ID" value="RGC17298.1"/>
    <property type="molecule type" value="Genomic_DNA"/>
</dbReference>
<organism evidence="2 3">
    <name type="scientific">Clostridium innocuum</name>
    <dbReference type="NCBI Taxonomy" id="1522"/>
    <lineage>
        <taxon>Bacteria</taxon>
        <taxon>Bacillati</taxon>
        <taxon>Bacillota</taxon>
        <taxon>Clostridia</taxon>
        <taxon>Eubacteriales</taxon>
        <taxon>Clostridiaceae</taxon>
        <taxon>Clostridium</taxon>
    </lineage>
</organism>
<proteinExistence type="predicted"/>
<protein>
    <submittedName>
        <fullName evidence="2">Uncharacterized protein</fullName>
    </submittedName>
</protein>
<sequence length="177" mass="19984">MQTLSIAAFLLTGSAGIVLLLMKKHRLLFSQMPALLVFLLLDLPLYGILLYLHADTPKELLRIACLGSGFAVLCFAFAILLQKRKKASLYSCGELASVTASLQLFTMVYIGAALLYLNNVQEHVLTRDICLIIMEHLLLFSMISCILCLQGLWHQHQERSEAVRQLNRSLVRIRQRK</sequence>
<gene>
    <name evidence="2" type="ORF">DXA38_05535</name>
</gene>
<evidence type="ECO:0000313" key="2">
    <source>
        <dbReference type="EMBL" id="RGC17298.1"/>
    </source>
</evidence>
<feature type="transmembrane region" description="Helical" evidence="1">
    <location>
        <begin position="93"/>
        <end position="117"/>
    </location>
</feature>
<evidence type="ECO:0000256" key="1">
    <source>
        <dbReference type="SAM" id="Phobius"/>
    </source>
</evidence>